<dbReference type="EMBL" id="CAJVPZ010000516">
    <property type="protein sequence ID" value="CAG8467673.1"/>
    <property type="molecule type" value="Genomic_DNA"/>
</dbReference>
<comment type="caution">
    <text evidence="6">The sequence shown here is derived from an EMBL/GenBank/DDBJ whole genome shotgun (WGS) entry which is preliminary data.</text>
</comment>
<accession>A0A9N8Z0B4</accession>
<keyword evidence="1" id="KW-0862">Zinc</keyword>
<dbReference type="AlphaFoldDB" id="A0A9N8Z0B4"/>
<feature type="domain" description="CCHC-type" evidence="5">
    <location>
        <begin position="138"/>
        <end position="153"/>
    </location>
</feature>
<dbReference type="GO" id="GO:0008270">
    <property type="term" value="F:zinc ion binding"/>
    <property type="evidence" value="ECO:0007669"/>
    <property type="project" value="UniProtKB-KW"/>
</dbReference>
<protein>
    <submittedName>
        <fullName evidence="6">10630_t:CDS:1</fullName>
    </submittedName>
</protein>
<dbReference type="GO" id="GO:0003723">
    <property type="term" value="F:RNA binding"/>
    <property type="evidence" value="ECO:0007669"/>
    <property type="project" value="UniProtKB-UniRule"/>
</dbReference>
<evidence type="ECO:0000256" key="3">
    <source>
        <dbReference type="SAM" id="MobiDB-lite"/>
    </source>
</evidence>
<evidence type="ECO:0000313" key="6">
    <source>
        <dbReference type="EMBL" id="CAG8467673.1"/>
    </source>
</evidence>
<feature type="compositionally biased region" description="Basic and acidic residues" evidence="3">
    <location>
        <begin position="270"/>
        <end position="281"/>
    </location>
</feature>
<keyword evidence="1" id="KW-0863">Zinc-finger</keyword>
<dbReference type="Pfam" id="PF00098">
    <property type="entry name" value="zf-CCHC"/>
    <property type="match status" value="1"/>
</dbReference>
<dbReference type="InterPro" id="IPR001878">
    <property type="entry name" value="Znf_CCHC"/>
</dbReference>
<dbReference type="SMART" id="SM00343">
    <property type="entry name" value="ZnF_C2HC"/>
    <property type="match status" value="1"/>
</dbReference>
<sequence length="376" mass="43656">MPNAGVKIYIGNLPERARPEDIKECFLKFGTVVNMELKGTYGFIVSVSLCGAAVARECRMRPKDFQINHVKKRGALLYRLRLRNPLGALASKRRMCDEAISQLNGSDFQGSHLRVEFAHAEKNGNFNKFREGKSSDTCFKCGQVGHWARECTSAPRELVSRKPGGRYDDRRITDSYVREPYNARENREKYDRDERYPMPPPIEHRGYDRPYDRYGREPPEVEYRREYRGSYDRPYERERDRPYERGYPDREYERYNRDNYDRNYYPAPRDGYERDGYERRALPPPDLPYPPRGRTGSPPPPRRGNAPIPPVYRGRSPLPPSRYPDPMIGPHPMRPPSPRTGIGGRVPPIPYSGRQQRTPSPGAKTLPPRRGPRTPN</sequence>
<keyword evidence="1" id="KW-0479">Metal-binding</keyword>
<dbReference type="Gene3D" id="4.10.60.10">
    <property type="entry name" value="Zinc finger, CCHC-type"/>
    <property type="match status" value="1"/>
</dbReference>
<feature type="compositionally biased region" description="Pro residues" evidence="3">
    <location>
        <begin position="282"/>
        <end position="310"/>
    </location>
</feature>
<reference evidence="6" key="1">
    <citation type="submission" date="2021-06" db="EMBL/GenBank/DDBJ databases">
        <authorList>
            <person name="Kallberg Y."/>
            <person name="Tangrot J."/>
            <person name="Rosling A."/>
        </authorList>
    </citation>
    <scope>NUCLEOTIDE SEQUENCE</scope>
    <source>
        <strain evidence="6">IN212</strain>
    </source>
</reference>
<keyword evidence="2" id="KW-0694">RNA-binding</keyword>
<dbReference type="PROSITE" id="PS50158">
    <property type="entry name" value="ZF_CCHC"/>
    <property type="match status" value="1"/>
</dbReference>
<feature type="compositionally biased region" description="Pro residues" evidence="3">
    <location>
        <begin position="317"/>
        <end position="338"/>
    </location>
</feature>
<dbReference type="InterPro" id="IPR036875">
    <property type="entry name" value="Znf_CCHC_sf"/>
</dbReference>
<feature type="region of interest" description="Disordered" evidence="3">
    <location>
        <begin position="178"/>
        <end position="376"/>
    </location>
</feature>
<dbReference type="InterPro" id="IPR012677">
    <property type="entry name" value="Nucleotide-bd_a/b_plait_sf"/>
</dbReference>
<dbReference type="Gene3D" id="3.30.70.330">
    <property type="match status" value="1"/>
</dbReference>
<dbReference type="PROSITE" id="PS50102">
    <property type="entry name" value="RRM"/>
    <property type="match status" value="1"/>
</dbReference>
<dbReference type="InterPro" id="IPR035979">
    <property type="entry name" value="RBD_domain_sf"/>
</dbReference>
<dbReference type="InterPro" id="IPR000504">
    <property type="entry name" value="RRM_dom"/>
</dbReference>
<proteinExistence type="predicted"/>
<gene>
    <name evidence="6" type="ORF">RFULGI_LOCUS972</name>
</gene>
<dbReference type="Proteomes" id="UP000789396">
    <property type="component" value="Unassembled WGS sequence"/>
</dbReference>
<name>A0A9N8Z0B4_9GLOM</name>
<evidence type="ECO:0000259" key="5">
    <source>
        <dbReference type="PROSITE" id="PS50158"/>
    </source>
</evidence>
<dbReference type="SUPFAM" id="SSF54928">
    <property type="entry name" value="RNA-binding domain, RBD"/>
    <property type="match status" value="1"/>
</dbReference>
<organism evidence="6 7">
    <name type="scientific">Racocetra fulgida</name>
    <dbReference type="NCBI Taxonomy" id="60492"/>
    <lineage>
        <taxon>Eukaryota</taxon>
        <taxon>Fungi</taxon>
        <taxon>Fungi incertae sedis</taxon>
        <taxon>Mucoromycota</taxon>
        <taxon>Glomeromycotina</taxon>
        <taxon>Glomeromycetes</taxon>
        <taxon>Diversisporales</taxon>
        <taxon>Gigasporaceae</taxon>
        <taxon>Racocetra</taxon>
    </lineage>
</organism>
<evidence type="ECO:0000256" key="2">
    <source>
        <dbReference type="PROSITE-ProRule" id="PRU00176"/>
    </source>
</evidence>
<evidence type="ECO:0000259" key="4">
    <source>
        <dbReference type="PROSITE" id="PS50102"/>
    </source>
</evidence>
<keyword evidence="7" id="KW-1185">Reference proteome</keyword>
<evidence type="ECO:0000256" key="1">
    <source>
        <dbReference type="PROSITE-ProRule" id="PRU00047"/>
    </source>
</evidence>
<feature type="compositionally biased region" description="Basic and acidic residues" evidence="3">
    <location>
        <begin position="178"/>
        <end position="261"/>
    </location>
</feature>
<evidence type="ECO:0000313" key="7">
    <source>
        <dbReference type="Proteomes" id="UP000789396"/>
    </source>
</evidence>
<dbReference type="SUPFAM" id="SSF57756">
    <property type="entry name" value="Retrovirus zinc finger-like domains"/>
    <property type="match status" value="1"/>
</dbReference>
<dbReference type="OrthoDB" id="1099063at2759"/>
<feature type="domain" description="RRM" evidence="4">
    <location>
        <begin position="6"/>
        <end position="120"/>
    </location>
</feature>